<protein>
    <recommendedName>
        <fullName evidence="4">Secreted protein</fullName>
    </recommendedName>
</protein>
<proteinExistence type="predicted"/>
<dbReference type="AlphaFoldDB" id="A0A2M4D780"/>
<feature type="signal peptide" evidence="2">
    <location>
        <begin position="1"/>
        <end position="18"/>
    </location>
</feature>
<feature type="transmembrane region" description="Helical" evidence="1">
    <location>
        <begin position="45"/>
        <end position="67"/>
    </location>
</feature>
<evidence type="ECO:0000256" key="2">
    <source>
        <dbReference type="SAM" id="SignalP"/>
    </source>
</evidence>
<keyword evidence="1" id="KW-1133">Transmembrane helix</keyword>
<sequence length="88" mass="10259">MLLLLPLLLSYNLHRIGGAGSYFFNFSSNYSYPHQRWLYGGDRDAHLLASDLIFLSLYIYLILFLSIGEFRVPTIVMYITTFPVSHFF</sequence>
<evidence type="ECO:0000313" key="3">
    <source>
        <dbReference type="EMBL" id="MBW73432.1"/>
    </source>
</evidence>
<feature type="chain" id="PRO_5014792190" description="Secreted protein" evidence="2">
    <location>
        <begin position="19"/>
        <end position="88"/>
    </location>
</feature>
<evidence type="ECO:0000256" key="1">
    <source>
        <dbReference type="SAM" id="Phobius"/>
    </source>
</evidence>
<reference evidence="3" key="1">
    <citation type="submission" date="2018-01" db="EMBL/GenBank/DDBJ databases">
        <title>An insight into the sialome of Amazonian anophelines.</title>
        <authorList>
            <person name="Ribeiro J.M."/>
            <person name="Scarpassa V."/>
            <person name="Calvo E."/>
        </authorList>
    </citation>
    <scope>NUCLEOTIDE SEQUENCE</scope>
</reference>
<organism evidence="3">
    <name type="scientific">Anopheles darlingi</name>
    <name type="common">Mosquito</name>
    <dbReference type="NCBI Taxonomy" id="43151"/>
    <lineage>
        <taxon>Eukaryota</taxon>
        <taxon>Metazoa</taxon>
        <taxon>Ecdysozoa</taxon>
        <taxon>Arthropoda</taxon>
        <taxon>Hexapoda</taxon>
        <taxon>Insecta</taxon>
        <taxon>Pterygota</taxon>
        <taxon>Neoptera</taxon>
        <taxon>Endopterygota</taxon>
        <taxon>Diptera</taxon>
        <taxon>Nematocera</taxon>
        <taxon>Culicoidea</taxon>
        <taxon>Culicidae</taxon>
        <taxon>Anophelinae</taxon>
        <taxon>Anopheles</taxon>
    </lineage>
</organism>
<dbReference type="EMBL" id="GGFL01009254">
    <property type="protein sequence ID" value="MBW73432.1"/>
    <property type="molecule type" value="Transcribed_RNA"/>
</dbReference>
<name>A0A2M4D780_ANODA</name>
<keyword evidence="2" id="KW-0732">Signal</keyword>
<evidence type="ECO:0008006" key="4">
    <source>
        <dbReference type="Google" id="ProtNLM"/>
    </source>
</evidence>
<keyword evidence="1" id="KW-0812">Transmembrane</keyword>
<keyword evidence="1" id="KW-0472">Membrane</keyword>
<accession>A0A2M4D780</accession>